<evidence type="ECO:0000313" key="7">
    <source>
        <dbReference type="Proteomes" id="UP000543642"/>
    </source>
</evidence>
<dbReference type="InterPro" id="IPR050678">
    <property type="entry name" value="DNA_Partitioning_ATPase"/>
</dbReference>
<evidence type="ECO:0000259" key="5">
    <source>
        <dbReference type="Pfam" id="PF13614"/>
    </source>
</evidence>
<comment type="catalytic activity">
    <reaction evidence="2">
        <text>ATP + H2O = ADP + phosphate + H(+)</text>
        <dbReference type="Rhea" id="RHEA:13065"/>
        <dbReference type="ChEBI" id="CHEBI:15377"/>
        <dbReference type="ChEBI" id="CHEBI:15378"/>
        <dbReference type="ChEBI" id="CHEBI:30616"/>
        <dbReference type="ChEBI" id="CHEBI:43474"/>
        <dbReference type="ChEBI" id="CHEBI:456216"/>
    </reaction>
</comment>
<evidence type="ECO:0000256" key="2">
    <source>
        <dbReference type="ARBA" id="ARBA00049360"/>
    </source>
</evidence>
<dbReference type="PANTHER" id="PTHR13696">
    <property type="entry name" value="P-LOOP CONTAINING NUCLEOSIDE TRIPHOSPHATE HYDROLASE"/>
    <property type="match status" value="1"/>
</dbReference>
<dbReference type="FunFam" id="3.40.50.300:FF:000285">
    <property type="entry name" value="Sporulation initiation inhibitor Soj"/>
    <property type="match status" value="1"/>
</dbReference>
<evidence type="ECO:0000313" key="6">
    <source>
        <dbReference type="EMBL" id="MBB5266295.1"/>
    </source>
</evidence>
<dbReference type="Proteomes" id="UP000543642">
    <property type="component" value="Unassembled WGS sequence"/>
</dbReference>
<reference evidence="6 7" key="1">
    <citation type="submission" date="2020-08" db="EMBL/GenBank/DDBJ databases">
        <title>Genomic Encyclopedia of Type Strains, Phase IV (KMG-IV): sequencing the most valuable type-strain genomes for metagenomic binning, comparative biology and taxonomic classification.</title>
        <authorList>
            <person name="Goeker M."/>
        </authorList>
    </citation>
    <scope>NUCLEOTIDE SEQUENCE [LARGE SCALE GENOMIC DNA]</scope>
    <source>
        <strain evidence="6 7">DSM 106146</strain>
    </source>
</reference>
<evidence type="ECO:0000256" key="1">
    <source>
        <dbReference type="ARBA" id="ARBA00006976"/>
    </source>
</evidence>
<protein>
    <recommendedName>
        <fullName evidence="4">Sporulation initiation inhibitor protein Soj</fullName>
    </recommendedName>
</protein>
<comment type="similarity">
    <text evidence="1">Belongs to the ParA family.</text>
</comment>
<dbReference type="Gene3D" id="3.40.50.300">
    <property type="entry name" value="P-loop containing nucleotide triphosphate hydrolases"/>
    <property type="match status" value="1"/>
</dbReference>
<comment type="subunit">
    <text evidence="3">Dimerizes in the presence of ATP but not ADP; ATP-binding is required for double-stranded (ds)DNA-binding. Interacts with DnaA.</text>
</comment>
<accession>A0A7W8HDG5</accession>
<dbReference type="RefSeq" id="WP_183776666.1">
    <property type="nucleotide sequence ID" value="NZ_JACHFW010000025.1"/>
</dbReference>
<dbReference type="CDD" id="cd02042">
    <property type="entry name" value="ParAB_family"/>
    <property type="match status" value="1"/>
</dbReference>
<organism evidence="6 7">
    <name type="scientific">Catenibacillus scindens</name>
    <dbReference type="NCBI Taxonomy" id="673271"/>
    <lineage>
        <taxon>Bacteria</taxon>
        <taxon>Bacillati</taxon>
        <taxon>Bacillota</taxon>
        <taxon>Clostridia</taxon>
        <taxon>Lachnospirales</taxon>
        <taxon>Lachnospiraceae</taxon>
        <taxon>Catenibacillus</taxon>
    </lineage>
</organism>
<evidence type="ECO:0000256" key="4">
    <source>
        <dbReference type="ARBA" id="ARBA00071824"/>
    </source>
</evidence>
<sequence length="276" mass="30276">MTAQESINTLTNQKGGVGKTTTAVNLGVGLAQQGKKVLLIDADAQANLTMALGYNRPDDLPFTLSTVMQDIIDDKTVDASQGIIHHKEGVDLIPSNIELSGLEVRLINALSRESVLKTYVNEVKRDYDFVLIDCMPSLGMITINSLAAADSVVIPTQPHYLSAKGLELLLRTVSKVRRQINPRLRIDGILMTMVMPRTNISKDIIASVKSAYGQKIRVFDTQIPHSVRAVEATAEGKSIFAYDKGGKVAAAYEQFAKEVVEIGEKQRKQNRADRLR</sequence>
<dbReference type="InterPro" id="IPR025669">
    <property type="entry name" value="AAA_dom"/>
</dbReference>
<dbReference type="InterPro" id="IPR027417">
    <property type="entry name" value="P-loop_NTPase"/>
</dbReference>
<dbReference type="EMBL" id="JACHFW010000025">
    <property type="protein sequence ID" value="MBB5266295.1"/>
    <property type="molecule type" value="Genomic_DNA"/>
</dbReference>
<dbReference type="PANTHER" id="PTHR13696:SF99">
    <property type="entry name" value="COBYRINIC ACID AC-DIAMIDE SYNTHASE"/>
    <property type="match status" value="1"/>
</dbReference>
<proteinExistence type="inferred from homology"/>
<name>A0A7W8HDG5_9FIRM</name>
<evidence type="ECO:0000256" key="3">
    <source>
        <dbReference type="ARBA" id="ARBA00062323"/>
    </source>
</evidence>
<gene>
    <name evidence="6" type="ORF">HNP82_003452</name>
</gene>
<dbReference type="Pfam" id="PF13614">
    <property type="entry name" value="AAA_31"/>
    <property type="match status" value="1"/>
</dbReference>
<keyword evidence="7" id="KW-1185">Reference proteome</keyword>
<dbReference type="SUPFAM" id="SSF52540">
    <property type="entry name" value="P-loop containing nucleoside triphosphate hydrolases"/>
    <property type="match status" value="1"/>
</dbReference>
<comment type="caution">
    <text evidence="6">The sequence shown here is derived from an EMBL/GenBank/DDBJ whole genome shotgun (WGS) entry which is preliminary data.</text>
</comment>
<dbReference type="AlphaFoldDB" id="A0A7W8HDG5"/>
<feature type="domain" description="AAA" evidence="5">
    <location>
        <begin position="9"/>
        <end position="186"/>
    </location>
</feature>